<dbReference type="AlphaFoldDB" id="A0A1X7STT0"/>
<proteinExistence type="predicted"/>
<dbReference type="EnsemblMetazoa" id="Aqu2.1.05542_001">
    <property type="protein sequence ID" value="Aqu2.1.05542_001"/>
    <property type="gene ID" value="Aqu2.1.05542"/>
</dbReference>
<name>A0A1X7STT0_AMPQE</name>
<organism evidence="1">
    <name type="scientific">Amphimedon queenslandica</name>
    <name type="common">Sponge</name>
    <dbReference type="NCBI Taxonomy" id="400682"/>
    <lineage>
        <taxon>Eukaryota</taxon>
        <taxon>Metazoa</taxon>
        <taxon>Porifera</taxon>
        <taxon>Demospongiae</taxon>
        <taxon>Heteroscleromorpha</taxon>
        <taxon>Haplosclerida</taxon>
        <taxon>Niphatidae</taxon>
        <taxon>Amphimedon</taxon>
    </lineage>
</organism>
<sequence>MSSGDGTAVLLEGISSNKHRGIETDGLVCCLSIPNSLLQRWYEAVLLRKQCGDVVVTMTSQLNEHIPGNVIRLKEHKDPAQSRSKSLEQQLRIKGCHLIASLKRSSRQKKQKTLNGRFIIDIKQNDIITVDETTVAFHESFEEYKLKFEEEKGRLSEIWKVMSFQNTGKDIDGVQDRQRRRKISALKESCSVALHFADSFNIDLLSVVFRTRTNNDIITLNYTRDNTEELQSVENKDITVLQQILFLLDRFAVSDEFYHELTMLFPSLPRSYL</sequence>
<evidence type="ECO:0000313" key="1">
    <source>
        <dbReference type="EnsemblMetazoa" id="Aqu2.1.05542_001"/>
    </source>
</evidence>
<protein>
    <submittedName>
        <fullName evidence="1">Uncharacterized protein</fullName>
    </submittedName>
</protein>
<accession>A0A1X7STT0</accession>
<dbReference type="OrthoDB" id="5988461at2759"/>
<dbReference type="InParanoid" id="A0A1X7STT0"/>
<reference evidence="1" key="1">
    <citation type="submission" date="2017-05" db="UniProtKB">
        <authorList>
            <consortium name="EnsemblMetazoa"/>
        </authorList>
    </citation>
    <scope>IDENTIFICATION</scope>
</reference>